<accession>A0A1J3IF24</accession>
<dbReference type="GO" id="GO:0003676">
    <property type="term" value="F:nucleic acid binding"/>
    <property type="evidence" value="ECO:0007669"/>
    <property type="project" value="InterPro"/>
</dbReference>
<dbReference type="AlphaFoldDB" id="A0A1J3IF24"/>
<organism evidence="1">
    <name type="scientific">Noccaea caerulescens</name>
    <name type="common">Alpine penny-cress</name>
    <name type="synonym">Thlaspi caerulescens</name>
    <dbReference type="NCBI Taxonomy" id="107243"/>
    <lineage>
        <taxon>Eukaryota</taxon>
        <taxon>Viridiplantae</taxon>
        <taxon>Streptophyta</taxon>
        <taxon>Embryophyta</taxon>
        <taxon>Tracheophyta</taxon>
        <taxon>Spermatophyta</taxon>
        <taxon>Magnoliopsida</taxon>
        <taxon>eudicotyledons</taxon>
        <taxon>Gunneridae</taxon>
        <taxon>Pentapetalae</taxon>
        <taxon>rosids</taxon>
        <taxon>malvids</taxon>
        <taxon>Brassicales</taxon>
        <taxon>Brassicaceae</taxon>
        <taxon>Coluteocarpeae</taxon>
        <taxon>Noccaea</taxon>
    </lineage>
</organism>
<dbReference type="EMBL" id="GEVM01026955">
    <property type="protein sequence ID" value="JAU78983.1"/>
    <property type="molecule type" value="Transcribed_RNA"/>
</dbReference>
<proteinExistence type="predicted"/>
<name>A0A1J3IF24_NOCCA</name>
<gene>
    <name evidence="1" type="ORF">MP_TR5883_c0_g1_i1_g.16575</name>
</gene>
<evidence type="ECO:0000313" key="1">
    <source>
        <dbReference type="EMBL" id="JAU78983.1"/>
    </source>
</evidence>
<dbReference type="SUPFAM" id="SSF54928">
    <property type="entry name" value="RNA-binding domain, RBD"/>
    <property type="match status" value="1"/>
</dbReference>
<reference evidence="1" key="1">
    <citation type="submission" date="2016-07" db="EMBL/GenBank/DDBJ databases">
        <title>De novo transcriptome assembly of four accessions of the metal hyperaccumulator plant Noccaea caerulescens.</title>
        <authorList>
            <person name="Blande D."/>
            <person name="Halimaa P."/>
            <person name="Tervahauta A.I."/>
            <person name="Aarts M.G."/>
            <person name="Karenlampi S.O."/>
        </authorList>
    </citation>
    <scope>NUCLEOTIDE SEQUENCE</scope>
</reference>
<protein>
    <submittedName>
        <fullName evidence="1">Nucleolin 1</fullName>
    </submittedName>
</protein>
<sequence>MDESGIKGLESSNSDAEIRESSVARICVEGYNTLLRAYDVHLGLRELFASCGEVIHVYIPGYVPNLSPVLNRFALVYIRGKRAEKKAMKLSGVHMGGHIGPLSLVVKAYPFQAKYLGPDFDPILAATRDADNKGQRSMGVTGFDTSLPKCVVETTLRKHFSKCGRVLEICAFYDDEESKTLVPKAIAYVCGQDTVDKALQLGGCDVTGFENIHVYLVVGPPKREAVTGLSPVGKEVLIKYVAQSKPVYSMNCFLIPKPVYSYQKTGL</sequence>
<dbReference type="InterPro" id="IPR035979">
    <property type="entry name" value="RBD_domain_sf"/>
</dbReference>